<comment type="caution">
    <text evidence="1">The sequence shown here is derived from an EMBL/GenBank/DDBJ whole genome shotgun (WGS) entry which is preliminary data.</text>
</comment>
<name>A0A0G0C771_9BACT</name>
<organism evidence="1 2">
    <name type="scientific">Candidatus Nomurabacteria bacterium GW2011_GWB1_35_20</name>
    <dbReference type="NCBI Taxonomy" id="1618740"/>
    <lineage>
        <taxon>Bacteria</taxon>
        <taxon>Candidatus Nomuraibacteriota</taxon>
    </lineage>
</organism>
<sequence length="569" mass="67235">MENKSENKVCQNCKKDFTIKSDDFNFYEKIKVPPPTWCPECRMVRRFSFFNVWDLYWRNCDKCGERTLSIYSPEQKVTVYCQLCWWSDSWDGTEYGMEYDPSRPFLEQVKELMDKTPCFSLESDYPTVKNSQYSNGIGWSKDCYLTFFADYCDNVYYSSILNGLKYSADCLRGFNSELCYGSTGFTKNYRTFFSNECDNCVDVWFSRNCYGCTNCIGCVNLREATDCIFNIKYSKEEYIKKLKELEFDSWKKLNSFEKQVYDFWLSKPYREYNGHSLNFNVTGEHVYTSKNSKECYIVNGVEDCKYTQLISVPPVKDCWDYSSWGNNASLIYESLAIGENSSSVCFSVHCWADCFNLQYCRWNITGKNNFGCVNLKRKNFCILNKQYSEKEYFKLRKGIMEDMNKNPYIDSKRRIYKYGEFFPPEFSNFFYNKSGVMYFFPKAEEQALAEGYNWSNKEDMVYNITKPVDSLPDKILDTNDDILNEVIGCKNCSKGYKIVHGELNLLRKMNLPIPHECPKCRENKRFDKMTKPKLYNRNCMKCKANIYTPYAPDRSEIVYCVKCYQGEFL</sequence>
<proteinExistence type="predicted"/>
<dbReference type="Proteomes" id="UP000034923">
    <property type="component" value="Unassembled WGS sequence"/>
</dbReference>
<accession>A0A0G0C771</accession>
<dbReference type="AlphaFoldDB" id="A0A0G0C771"/>
<dbReference type="EMBL" id="LBQE01000015">
    <property type="protein sequence ID" value="KKP71996.1"/>
    <property type="molecule type" value="Genomic_DNA"/>
</dbReference>
<evidence type="ECO:0000313" key="2">
    <source>
        <dbReference type="Proteomes" id="UP000034923"/>
    </source>
</evidence>
<gene>
    <name evidence="1" type="ORF">UR70_C0015G0025</name>
</gene>
<evidence type="ECO:0000313" key="1">
    <source>
        <dbReference type="EMBL" id="KKP71996.1"/>
    </source>
</evidence>
<protein>
    <submittedName>
        <fullName evidence="1">Uncharacterized protein</fullName>
    </submittedName>
</protein>
<reference evidence="1 2" key="1">
    <citation type="journal article" date="2015" name="Nature">
        <title>rRNA introns, odd ribosomes, and small enigmatic genomes across a large radiation of phyla.</title>
        <authorList>
            <person name="Brown C.T."/>
            <person name="Hug L.A."/>
            <person name="Thomas B.C."/>
            <person name="Sharon I."/>
            <person name="Castelle C.J."/>
            <person name="Singh A."/>
            <person name="Wilkins M.J."/>
            <person name="Williams K.H."/>
            <person name="Banfield J.F."/>
        </authorList>
    </citation>
    <scope>NUCLEOTIDE SEQUENCE [LARGE SCALE GENOMIC DNA]</scope>
</reference>